<accession>A0A0A0BCP2</accession>
<dbReference type="AlphaFoldDB" id="A0A0A0BCP2"/>
<evidence type="ECO:0000313" key="2">
    <source>
        <dbReference type="Proteomes" id="UP000029833"/>
    </source>
</evidence>
<sequence length="52" mass="6041">MSEVRSRVRLMNEYSVAWPLWVTGGATRDDAPPISEPLSRELRAWARVFDKH</sequence>
<dbReference type="EMBL" id="AXNT01000003">
    <property type="protein sequence ID" value="KGM03852.1"/>
    <property type="molecule type" value="Genomic_DNA"/>
</dbReference>
<reference evidence="1 2" key="1">
    <citation type="submission" date="2013-10" db="EMBL/GenBank/DDBJ databases">
        <authorList>
            <person name="Wang G."/>
            <person name="Zhuang W."/>
        </authorList>
    </citation>
    <scope>NUCLEOTIDE SEQUENCE [LARGE SCALE GENOMIC DNA]</scope>
    <source>
        <strain evidence="1 2">DSM 20118</strain>
    </source>
</reference>
<evidence type="ECO:0000313" key="1">
    <source>
        <dbReference type="EMBL" id="KGM03852.1"/>
    </source>
</evidence>
<comment type="caution">
    <text evidence="1">The sequence shown here is derived from an EMBL/GenBank/DDBJ whole genome shotgun (WGS) entry which is preliminary data.</text>
</comment>
<proteinExistence type="predicted"/>
<name>A0A0A0BCP2_9CELL</name>
<protein>
    <submittedName>
        <fullName evidence="1">Uncharacterized protein</fullName>
    </submittedName>
</protein>
<dbReference type="STRING" id="1408250.Q760_10215"/>
<gene>
    <name evidence="1" type="ORF">Q760_10215</name>
</gene>
<organism evidence="1 2">
    <name type="scientific">Cellulomonas cellasea DSM 20118</name>
    <dbReference type="NCBI Taxonomy" id="1408250"/>
    <lineage>
        <taxon>Bacteria</taxon>
        <taxon>Bacillati</taxon>
        <taxon>Actinomycetota</taxon>
        <taxon>Actinomycetes</taxon>
        <taxon>Micrococcales</taxon>
        <taxon>Cellulomonadaceae</taxon>
        <taxon>Cellulomonas</taxon>
    </lineage>
</organism>
<keyword evidence="2" id="KW-1185">Reference proteome</keyword>
<dbReference type="Proteomes" id="UP000029833">
    <property type="component" value="Unassembled WGS sequence"/>
</dbReference>